<feature type="region of interest" description="Disordered" evidence="3">
    <location>
        <begin position="1"/>
        <end position="37"/>
    </location>
</feature>
<keyword evidence="1" id="KW-0880">Kelch repeat</keyword>
<accession>L9L5G1</accession>
<reference evidence="5" key="1">
    <citation type="submission" date="2012-07" db="EMBL/GenBank/DDBJ databases">
        <title>Genome of the Chinese tree shrew, a rising model animal genetically related to primates.</title>
        <authorList>
            <person name="Zhang G."/>
            <person name="Fan Y."/>
            <person name="Yao Y."/>
            <person name="Huang Z."/>
        </authorList>
    </citation>
    <scope>NUCLEOTIDE SEQUENCE [LARGE SCALE GENOMIC DNA]</scope>
</reference>
<dbReference type="eggNOG" id="KOG4441">
    <property type="taxonomic scope" value="Eukaryota"/>
</dbReference>
<proteinExistence type="predicted"/>
<dbReference type="InterPro" id="IPR015915">
    <property type="entry name" value="Kelch-typ_b-propeller"/>
</dbReference>
<dbReference type="EMBL" id="KB320503">
    <property type="protein sequence ID" value="ELW70208.1"/>
    <property type="molecule type" value="Genomic_DNA"/>
</dbReference>
<dbReference type="AlphaFoldDB" id="L9L5G1"/>
<dbReference type="FunCoup" id="L9L5G1">
    <property type="interactions" value="471"/>
</dbReference>
<dbReference type="SUPFAM" id="SSF117281">
    <property type="entry name" value="Kelch motif"/>
    <property type="match status" value="1"/>
</dbReference>
<evidence type="ECO:0000256" key="2">
    <source>
        <dbReference type="ARBA" id="ARBA00022737"/>
    </source>
</evidence>
<gene>
    <name evidence="4" type="ORF">TREES_T100011638</name>
</gene>
<evidence type="ECO:0000313" key="4">
    <source>
        <dbReference type="EMBL" id="ELW70208.1"/>
    </source>
</evidence>
<sequence length="261" mass="29168">MASESLNVKQGRSHFTKGKRQQQQQQQIKNRASVPDGDGEDSFIFEANEAWKDFHGSLLRFYENGELCDVTLKVRLPLLPVDFLMGVVAKEQIVKQNLKCRDLLDEARNYHLHLSSRAVPDFEYSVRTTPRKHTAGVLFCVGGRGGSGDPFRSIECYSINKNSWFFGPEMNSRRRHVGVISVEGKVYAVGGHDGNEHLGSMEMFDPLTNKWMMKASMNTKRWELVGSVSHCRAGAGVAVCACLTSQIRDVGHGSNNVVDCM</sequence>
<reference evidence="5" key="2">
    <citation type="journal article" date="2013" name="Nat. Commun.">
        <title>Genome of the Chinese tree shrew.</title>
        <authorList>
            <person name="Fan Y."/>
            <person name="Huang Z.Y."/>
            <person name="Cao C.C."/>
            <person name="Chen C.S."/>
            <person name="Chen Y.X."/>
            <person name="Fan D.D."/>
            <person name="He J."/>
            <person name="Hou H.L."/>
            <person name="Hu L."/>
            <person name="Hu X.T."/>
            <person name="Jiang X.T."/>
            <person name="Lai R."/>
            <person name="Lang Y.S."/>
            <person name="Liang B."/>
            <person name="Liao S.G."/>
            <person name="Mu D."/>
            <person name="Ma Y.Y."/>
            <person name="Niu Y.Y."/>
            <person name="Sun X.Q."/>
            <person name="Xia J.Q."/>
            <person name="Xiao J."/>
            <person name="Xiong Z.Q."/>
            <person name="Xu L."/>
            <person name="Yang L."/>
            <person name="Zhang Y."/>
            <person name="Zhao W."/>
            <person name="Zhao X.D."/>
            <person name="Zheng Y.T."/>
            <person name="Zhou J.M."/>
            <person name="Zhu Y.B."/>
            <person name="Zhang G.J."/>
            <person name="Wang J."/>
            <person name="Yao Y.G."/>
        </authorList>
    </citation>
    <scope>NUCLEOTIDE SEQUENCE [LARGE SCALE GENOMIC DNA]</scope>
</reference>
<dbReference type="PANTHER" id="PTHR24412:SF441">
    <property type="entry name" value="KELCH-LIKE PROTEIN 28"/>
    <property type="match status" value="1"/>
</dbReference>
<evidence type="ECO:0000313" key="5">
    <source>
        <dbReference type="Proteomes" id="UP000011518"/>
    </source>
</evidence>
<keyword evidence="5" id="KW-1185">Reference proteome</keyword>
<dbReference type="STRING" id="246437.L9L5G1"/>
<dbReference type="Proteomes" id="UP000011518">
    <property type="component" value="Unassembled WGS sequence"/>
</dbReference>
<evidence type="ECO:0000256" key="3">
    <source>
        <dbReference type="SAM" id="MobiDB-lite"/>
    </source>
</evidence>
<protein>
    <submittedName>
        <fullName evidence="4">Kelch-like protein 8</fullName>
    </submittedName>
</protein>
<dbReference type="PANTHER" id="PTHR24412">
    <property type="entry name" value="KELCH PROTEIN"/>
    <property type="match status" value="1"/>
</dbReference>
<dbReference type="InParanoid" id="L9L5G1"/>
<dbReference type="FunFam" id="1.25.40.420:FF:000028">
    <property type="entry name" value="kelch-like protein 8 isoform X3"/>
    <property type="match status" value="1"/>
</dbReference>
<feature type="compositionally biased region" description="Basic residues" evidence="3">
    <location>
        <begin position="11"/>
        <end position="20"/>
    </location>
</feature>
<dbReference type="Pfam" id="PF01344">
    <property type="entry name" value="Kelch_1"/>
    <property type="match status" value="2"/>
</dbReference>
<organism evidence="4 5">
    <name type="scientific">Tupaia chinensis</name>
    <name type="common">Chinese tree shrew</name>
    <name type="synonym">Tupaia belangeri chinensis</name>
    <dbReference type="NCBI Taxonomy" id="246437"/>
    <lineage>
        <taxon>Eukaryota</taxon>
        <taxon>Metazoa</taxon>
        <taxon>Chordata</taxon>
        <taxon>Craniata</taxon>
        <taxon>Vertebrata</taxon>
        <taxon>Euteleostomi</taxon>
        <taxon>Mammalia</taxon>
        <taxon>Eutheria</taxon>
        <taxon>Euarchontoglires</taxon>
        <taxon>Scandentia</taxon>
        <taxon>Tupaiidae</taxon>
        <taxon>Tupaia</taxon>
    </lineage>
</organism>
<dbReference type="InterPro" id="IPR006652">
    <property type="entry name" value="Kelch_1"/>
</dbReference>
<dbReference type="Gene3D" id="2.120.10.80">
    <property type="entry name" value="Kelch-type beta propeller"/>
    <property type="match status" value="1"/>
</dbReference>
<dbReference type="SMART" id="SM00612">
    <property type="entry name" value="Kelch"/>
    <property type="match status" value="2"/>
</dbReference>
<feature type="compositionally biased region" description="Polar residues" evidence="3">
    <location>
        <begin position="1"/>
        <end position="10"/>
    </location>
</feature>
<name>L9L5G1_TUPCH</name>
<evidence type="ECO:0000256" key="1">
    <source>
        <dbReference type="ARBA" id="ARBA00022441"/>
    </source>
</evidence>
<dbReference type="Gene3D" id="1.25.40.420">
    <property type="match status" value="1"/>
</dbReference>
<keyword evidence="2" id="KW-0677">Repeat</keyword>